<protein>
    <submittedName>
        <fullName evidence="1">Uncharacterized protein</fullName>
    </submittedName>
</protein>
<dbReference type="Proteomes" id="UP000673375">
    <property type="component" value="Unassembled WGS sequence"/>
</dbReference>
<name>A0ABS4CGA1_9ENTE</name>
<organism evidence="1 2">
    <name type="scientific">Enterococcus larvae</name>
    <dbReference type="NCBI Taxonomy" id="2794352"/>
    <lineage>
        <taxon>Bacteria</taxon>
        <taxon>Bacillati</taxon>
        <taxon>Bacillota</taxon>
        <taxon>Bacilli</taxon>
        <taxon>Lactobacillales</taxon>
        <taxon>Enterococcaceae</taxon>
        <taxon>Enterococcus</taxon>
    </lineage>
</organism>
<dbReference type="RefSeq" id="WP_209556269.1">
    <property type="nucleotide sequence ID" value="NZ_JAEDXU010000002.1"/>
</dbReference>
<dbReference type="EMBL" id="JAEDXU010000002">
    <property type="protein sequence ID" value="MBP1045469.1"/>
    <property type="molecule type" value="Genomic_DNA"/>
</dbReference>
<reference evidence="1 2" key="1">
    <citation type="submission" date="2020-12" db="EMBL/GenBank/DDBJ databases">
        <title>Vagococcus allomyrinae sp. nov. and Enterococcus lavae sp. nov., isolated from the larvae of Allomyrina dichotoma.</title>
        <authorList>
            <person name="Lee S.D."/>
        </authorList>
    </citation>
    <scope>NUCLEOTIDE SEQUENCE [LARGE SCALE GENOMIC DNA]</scope>
    <source>
        <strain evidence="1 2">BWM-S5</strain>
    </source>
</reference>
<sequence>MYTDRELNELNQEVYFVDPDFDEKITYKAKPTSELSGNEKNVVIINDKKFQIVGSANIDNNGYQGFAVAPITVDYPQGDPNNVAIISAGTVRPAILGGEGSDGFTDFIAAAGVFDTKNGGSPQTKQAEDFVDYMINVKGYTVTHLSGYSQSAYMLKIGAQFGIPTTVFNGWFLYDSLTDDEKKFMKDNPELFRNYRKYKDIRVKLIDGNDMEKIGEDFGTIFWVEGDTHEINDWFFDKDGNVLFKDSKSSVVKMSQIARQASLDKWRLFQLKKKFSTSGGGLSANEQIYLDDSEALLVVEAASRMSKTILESVKEKYQKAIIEAEQLWQKTEQTALNVGSTLSNSEAIEALESGGATKQALTTEPISYYQEKISQLNAQNTAYDSLASDIKASIAKLVSSDLELAGQL</sequence>
<proteinExistence type="predicted"/>
<comment type="caution">
    <text evidence="1">The sequence shown here is derived from an EMBL/GenBank/DDBJ whole genome shotgun (WGS) entry which is preliminary data.</text>
</comment>
<evidence type="ECO:0000313" key="2">
    <source>
        <dbReference type="Proteomes" id="UP000673375"/>
    </source>
</evidence>
<gene>
    <name evidence="1" type="ORF">I6N96_04215</name>
</gene>
<evidence type="ECO:0000313" key="1">
    <source>
        <dbReference type="EMBL" id="MBP1045469.1"/>
    </source>
</evidence>
<keyword evidence="2" id="KW-1185">Reference proteome</keyword>
<accession>A0ABS4CGA1</accession>